<proteinExistence type="predicted"/>
<dbReference type="Proteomes" id="UP000663090">
    <property type="component" value="Chromosome"/>
</dbReference>
<organism evidence="2 3">
    <name type="scientific">Myxococcus landrumensis</name>
    <dbReference type="NCBI Taxonomy" id="2813577"/>
    <lineage>
        <taxon>Bacteria</taxon>
        <taxon>Pseudomonadati</taxon>
        <taxon>Myxococcota</taxon>
        <taxon>Myxococcia</taxon>
        <taxon>Myxococcales</taxon>
        <taxon>Cystobacterineae</taxon>
        <taxon>Myxococcaceae</taxon>
        <taxon>Myxococcus</taxon>
    </lineage>
</organism>
<gene>
    <name evidence="2" type="ORF">JY572_03330</name>
</gene>
<dbReference type="Pfam" id="PF14258">
    <property type="entry name" value="DUF4350"/>
    <property type="match status" value="1"/>
</dbReference>
<protein>
    <submittedName>
        <fullName evidence="2">DUF4350 domain-containing protein</fullName>
    </submittedName>
</protein>
<reference evidence="2 3" key="1">
    <citation type="submission" date="2021-02" db="EMBL/GenBank/DDBJ databases">
        <title>De Novo genome assembly of isolated myxobacteria.</title>
        <authorList>
            <person name="Stevens D.C."/>
        </authorList>
    </citation>
    <scope>NUCLEOTIDE SEQUENCE [LARGE SCALE GENOMIC DNA]</scope>
    <source>
        <strain evidence="2 3">SCHIC003</strain>
    </source>
</reference>
<dbReference type="EMBL" id="CP071091">
    <property type="protein sequence ID" value="QSQ18116.1"/>
    <property type="molecule type" value="Genomic_DNA"/>
</dbReference>
<evidence type="ECO:0000313" key="3">
    <source>
        <dbReference type="Proteomes" id="UP000663090"/>
    </source>
</evidence>
<accession>A0ABX7NH10</accession>
<dbReference type="InterPro" id="IPR025646">
    <property type="entry name" value="DUF4350"/>
</dbReference>
<evidence type="ECO:0000259" key="1">
    <source>
        <dbReference type="Pfam" id="PF14258"/>
    </source>
</evidence>
<feature type="domain" description="DUF4350" evidence="1">
    <location>
        <begin position="37"/>
        <end position="227"/>
    </location>
</feature>
<dbReference type="RefSeq" id="WP_206719721.1">
    <property type="nucleotide sequence ID" value="NZ_CP071091.1"/>
</dbReference>
<keyword evidence="3" id="KW-1185">Reference proteome</keyword>
<evidence type="ECO:0000313" key="2">
    <source>
        <dbReference type="EMBL" id="QSQ18116.1"/>
    </source>
</evidence>
<sequence>MKNARTIAIFGVLIALALAAGLSTDRDTPPSLVPSVENTGPQGARALFLFLREGGHAVSEQHTSLDSLAAGTRTLVLAAPIGRPVSDDEVLAVERFVQAGGTLAYLSTRELGRHQAALEKWLKLEPGPLFPASERGLATDLADAGGTTVDVWLDAGPLRGLSTLRVSQDRGLLVDHPGAIPLAGLGGAVAVWRVALGQGHVYVLAGADLVENRRLELLDNVRFWSALAARGPLVIDEFHHQLAPPPPISRGIWVFAAQVLAVVGIYALSRGTRFGEPRPLLVEKHRSALEYVRSMGWLMRRSKVEKELLPELDKSLRHQLQEQLGIPPDLEDSEAARRLEQEGGVPASHYLDAKAQLTSLLAQPSVRPADFARVARLYAHLERAVAGQEATRR</sequence>
<name>A0ABX7NH10_9BACT</name>